<protein>
    <recommendedName>
        <fullName evidence="5">Aminopeptidase N</fullName>
        <ecNumber evidence="4">3.4.11.2</ecNumber>
    </recommendedName>
</protein>
<dbReference type="Proteomes" id="UP001597357">
    <property type="component" value="Unassembled WGS sequence"/>
</dbReference>
<dbReference type="InterPro" id="IPR050344">
    <property type="entry name" value="Peptidase_M1_aminopeptidases"/>
</dbReference>
<keyword evidence="9" id="KW-0732">Signal</keyword>
<keyword evidence="6 16" id="KW-0031">Aminopeptidase</keyword>
<dbReference type="SUPFAM" id="SSF55486">
    <property type="entry name" value="Metalloproteases ('zincins'), catalytic domain"/>
    <property type="match status" value="1"/>
</dbReference>
<evidence type="ECO:0000256" key="2">
    <source>
        <dbReference type="ARBA" id="ARBA00001947"/>
    </source>
</evidence>
<dbReference type="InterPro" id="IPR026444">
    <property type="entry name" value="Secre_tail"/>
</dbReference>
<evidence type="ECO:0000256" key="4">
    <source>
        <dbReference type="ARBA" id="ARBA00012564"/>
    </source>
</evidence>
<feature type="domain" description="Aminopeptidase N-like N-terminal" evidence="14">
    <location>
        <begin position="54"/>
        <end position="232"/>
    </location>
</feature>
<dbReference type="EC" id="3.4.11.2" evidence="4"/>
<dbReference type="InterPro" id="IPR042097">
    <property type="entry name" value="Aminopeptidase_N-like_N_sf"/>
</dbReference>
<dbReference type="InterPro" id="IPR014782">
    <property type="entry name" value="Peptidase_M1_dom"/>
</dbReference>
<comment type="similarity">
    <text evidence="3">Belongs to the peptidase M1 family.</text>
</comment>
<evidence type="ECO:0000256" key="1">
    <source>
        <dbReference type="ARBA" id="ARBA00000098"/>
    </source>
</evidence>
<organism evidence="16 17">
    <name type="scientific">Mesonia sediminis</name>
    <dbReference type="NCBI Taxonomy" id="1703946"/>
    <lineage>
        <taxon>Bacteria</taxon>
        <taxon>Pseudomonadati</taxon>
        <taxon>Bacteroidota</taxon>
        <taxon>Flavobacteriia</taxon>
        <taxon>Flavobacteriales</taxon>
        <taxon>Flavobacteriaceae</taxon>
        <taxon>Mesonia</taxon>
    </lineage>
</organism>
<keyword evidence="11" id="KW-0862">Zinc</keyword>
<dbReference type="EMBL" id="JBHULZ010000023">
    <property type="protein sequence ID" value="MFD2697293.1"/>
    <property type="molecule type" value="Genomic_DNA"/>
</dbReference>
<evidence type="ECO:0000256" key="11">
    <source>
        <dbReference type="ARBA" id="ARBA00022833"/>
    </source>
</evidence>
<dbReference type="RefSeq" id="WP_379044882.1">
    <property type="nucleotide sequence ID" value="NZ_JBHULZ010000023.1"/>
</dbReference>
<keyword evidence="8" id="KW-0479">Metal-binding</keyword>
<comment type="catalytic activity">
    <reaction evidence="1">
        <text>Release of an N-terminal amino acid, Xaa-|-Yaa- from a peptide, amide or arylamide. Xaa is preferably Ala, but may be most amino acids including Pro (slow action). When a terminal hydrophobic residue is followed by a prolyl residue, the two may be released as an intact Xaa-Pro dipeptide.</text>
        <dbReference type="EC" id="3.4.11.2"/>
    </reaction>
</comment>
<feature type="domain" description="Peptidase M1 membrane alanine aminopeptidase" evidence="13">
    <location>
        <begin position="321"/>
        <end position="468"/>
    </location>
</feature>
<sequence length="640" mass="71821">MRENFVLLIMFLGCFSLLAQHDQDFEICKAERLAAKKHINFKASGNTGNYDINYHMLDLDLDPNVSYISGEITTQLTATSNTMQIIFDLAANMQVNAVNLTNGASLSFSRVGDELIVQLPNLLMAGQSISLTVDYEGNPISSGFGSFAQTTHNNRGIIWTLSEPYGAKAWWPCKQDLNDKIDSIDVYLNVPKFNTFNEENIAVTNGVEQSSVVNNGLKTTHFKHKYPIPAYLIAVAVTNYSTISNNYSHNGITFPLTDYVYPENLASATVELQQTPLIMDLFSNKFGSYPFSNENYGHAQFGWGGGMEHTTISFMGNFSRRLIAHELAHQWFGNQITCGSWQDIWLNEGFATYLSGMVIEDFDGSADFNNWKFSKVNQITSAPDGSVYIPAQDTLSVNRVFSSRLSYGKGAMVLHMLRKKLGDTDFFGALNAYLNDPNLQYNYAKTDDFKQVVEQFTSQNLTDFFNDWVYGEGYPSFSINATQNANQVQLSLSQSQSHSSVSFFEAQVPIRFKGSNNQVLDVVADHQQNNQMFTFNVPFTVTQIEINPEFDLIAKNNTANLSVSKVEKEEIKVFPNPVKEILYVTNPQKLKKLKLYDLSGRVLVKTSSASVDVKHLPVGVYILQVHLKTGEVIQKQIRKE</sequence>
<dbReference type="Gene3D" id="2.60.40.1730">
    <property type="entry name" value="tricorn interacting facor f3 domain"/>
    <property type="match status" value="1"/>
</dbReference>
<evidence type="ECO:0000259" key="14">
    <source>
        <dbReference type="Pfam" id="PF17900"/>
    </source>
</evidence>
<keyword evidence="7" id="KW-0645">Protease</keyword>
<name>A0ABW5SC27_9FLAO</name>
<evidence type="ECO:0000313" key="17">
    <source>
        <dbReference type="Proteomes" id="UP001597357"/>
    </source>
</evidence>
<evidence type="ECO:0000313" key="16">
    <source>
        <dbReference type="EMBL" id="MFD2697293.1"/>
    </source>
</evidence>
<dbReference type="Pfam" id="PF17900">
    <property type="entry name" value="Peptidase_M1_N"/>
    <property type="match status" value="1"/>
</dbReference>
<evidence type="ECO:0000256" key="10">
    <source>
        <dbReference type="ARBA" id="ARBA00022801"/>
    </source>
</evidence>
<evidence type="ECO:0000256" key="12">
    <source>
        <dbReference type="ARBA" id="ARBA00023049"/>
    </source>
</evidence>
<evidence type="ECO:0000256" key="3">
    <source>
        <dbReference type="ARBA" id="ARBA00010136"/>
    </source>
</evidence>
<dbReference type="CDD" id="cd09603">
    <property type="entry name" value="M1_APN_like"/>
    <property type="match status" value="1"/>
</dbReference>
<evidence type="ECO:0000256" key="6">
    <source>
        <dbReference type="ARBA" id="ARBA00022438"/>
    </source>
</evidence>
<evidence type="ECO:0000259" key="15">
    <source>
        <dbReference type="Pfam" id="PF18962"/>
    </source>
</evidence>
<gene>
    <name evidence="16" type="ORF">ACFSQ0_04755</name>
</gene>
<comment type="caution">
    <text evidence="16">The sequence shown here is derived from an EMBL/GenBank/DDBJ whole genome shotgun (WGS) entry which is preliminary data.</text>
</comment>
<accession>A0ABW5SC27</accession>
<dbReference type="Pfam" id="PF01433">
    <property type="entry name" value="Peptidase_M1"/>
    <property type="match status" value="1"/>
</dbReference>
<comment type="cofactor">
    <cofactor evidence="2">
        <name>Zn(2+)</name>
        <dbReference type="ChEBI" id="CHEBI:29105"/>
    </cofactor>
</comment>
<dbReference type="PRINTS" id="PR00756">
    <property type="entry name" value="ALADIPTASE"/>
</dbReference>
<reference evidence="17" key="1">
    <citation type="journal article" date="2019" name="Int. J. Syst. Evol. Microbiol.">
        <title>The Global Catalogue of Microorganisms (GCM) 10K type strain sequencing project: providing services to taxonomists for standard genome sequencing and annotation.</title>
        <authorList>
            <consortium name="The Broad Institute Genomics Platform"/>
            <consortium name="The Broad Institute Genome Sequencing Center for Infectious Disease"/>
            <person name="Wu L."/>
            <person name="Ma J."/>
        </authorList>
    </citation>
    <scope>NUCLEOTIDE SEQUENCE [LARGE SCALE GENOMIC DNA]</scope>
    <source>
        <strain evidence="17">KCTC 42255</strain>
    </source>
</reference>
<dbReference type="InterPro" id="IPR045357">
    <property type="entry name" value="Aminopeptidase_N-like_N"/>
</dbReference>
<evidence type="ECO:0000256" key="7">
    <source>
        <dbReference type="ARBA" id="ARBA00022670"/>
    </source>
</evidence>
<dbReference type="NCBIfam" id="TIGR04183">
    <property type="entry name" value="Por_Secre_tail"/>
    <property type="match status" value="1"/>
</dbReference>
<proteinExistence type="inferred from homology"/>
<evidence type="ECO:0000256" key="9">
    <source>
        <dbReference type="ARBA" id="ARBA00022729"/>
    </source>
</evidence>
<dbReference type="InterPro" id="IPR001930">
    <property type="entry name" value="Peptidase_M1"/>
</dbReference>
<keyword evidence="17" id="KW-1185">Reference proteome</keyword>
<feature type="domain" description="Secretion system C-terminal sorting" evidence="15">
    <location>
        <begin position="573"/>
        <end position="637"/>
    </location>
</feature>
<evidence type="ECO:0000256" key="8">
    <source>
        <dbReference type="ARBA" id="ARBA00022723"/>
    </source>
</evidence>
<evidence type="ECO:0000256" key="5">
    <source>
        <dbReference type="ARBA" id="ARBA00015611"/>
    </source>
</evidence>
<dbReference type="GO" id="GO:0004177">
    <property type="term" value="F:aminopeptidase activity"/>
    <property type="evidence" value="ECO:0007669"/>
    <property type="project" value="UniProtKB-KW"/>
</dbReference>
<dbReference type="InterPro" id="IPR027268">
    <property type="entry name" value="Peptidase_M4/M1_CTD_sf"/>
</dbReference>
<dbReference type="PANTHER" id="PTHR11533">
    <property type="entry name" value="PROTEASE M1 ZINC METALLOPROTEASE"/>
    <property type="match status" value="1"/>
</dbReference>
<keyword evidence="10" id="KW-0378">Hydrolase</keyword>
<dbReference type="SUPFAM" id="SSF63737">
    <property type="entry name" value="Leukotriene A4 hydrolase N-terminal domain"/>
    <property type="match status" value="1"/>
</dbReference>
<evidence type="ECO:0000259" key="13">
    <source>
        <dbReference type="Pfam" id="PF01433"/>
    </source>
</evidence>
<dbReference type="Gene3D" id="1.10.390.10">
    <property type="entry name" value="Neutral Protease Domain 2"/>
    <property type="match status" value="1"/>
</dbReference>
<keyword evidence="12" id="KW-0482">Metalloprotease</keyword>
<dbReference type="PANTHER" id="PTHR11533:SF174">
    <property type="entry name" value="PUROMYCIN-SENSITIVE AMINOPEPTIDASE-RELATED"/>
    <property type="match status" value="1"/>
</dbReference>
<dbReference type="Pfam" id="PF18962">
    <property type="entry name" value="Por_Secre_tail"/>
    <property type="match status" value="1"/>
</dbReference>